<evidence type="ECO:0000256" key="1">
    <source>
        <dbReference type="ARBA" id="ARBA00022527"/>
    </source>
</evidence>
<evidence type="ECO:0000313" key="9">
    <source>
        <dbReference type="Proteomes" id="UP000027073"/>
    </source>
</evidence>
<protein>
    <recommendedName>
        <fullName evidence="7">Protein kinase domain-containing protein</fullName>
    </recommendedName>
</protein>
<accession>A0A067NQP6</accession>
<keyword evidence="5" id="KW-0067">ATP-binding</keyword>
<keyword evidence="4" id="KW-0418">Kinase</keyword>
<feature type="domain" description="Protein kinase" evidence="7">
    <location>
        <begin position="57"/>
        <end position="399"/>
    </location>
</feature>
<dbReference type="AlphaFoldDB" id="A0A067NQP6"/>
<name>A0A067NQP6_PLEO1</name>
<dbReference type="SUPFAM" id="SSF56112">
    <property type="entry name" value="Protein kinase-like (PK-like)"/>
    <property type="match status" value="1"/>
</dbReference>
<dbReference type="InterPro" id="IPR011009">
    <property type="entry name" value="Kinase-like_dom_sf"/>
</dbReference>
<feature type="region of interest" description="Disordered" evidence="6">
    <location>
        <begin position="331"/>
        <end position="359"/>
    </location>
</feature>
<evidence type="ECO:0000256" key="6">
    <source>
        <dbReference type="SAM" id="MobiDB-lite"/>
    </source>
</evidence>
<dbReference type="PROSITE" id="PS50011">
    <property type="entry name" value="PROTEIN_KINASE_DOM"/>
    <property type="match status" value="1"/>
</dbReference>
<keyword evidence="3" id="KW-0547">Nucleotide-binding</keyword>
<proteinExistence type="predicted"/>
<feature type="compositionally biased region" description="Low complexity" evidence="6">
    <location>
        <begin position="27"/>
        <end position="44"/>
    </location>
</feature>
<dbReference type="SMART" id="SM00220">
    <property type="entry name" value="S_TKc"/>
    <property type="match status" value="1"/>
</dbReference>
<dbReference type="EMBL" id="KL198006">
    <property type="protein sequence ID" value="KDQ30264.1"/>
    <property type="molecule type" value="Genomic_DNA"/>
</dbReference>
<organism evidence="8 9">
    <name type="scientific">Pleurotus ostreatus (strain PC15)</name>
    <name type="common">Oyster mushroom</name>
    <dbReference type="NCBI Taxonomy" id="1137138"/>
    <lineage>
        <taxon>Eukaryota</taxon>
        <taxon>Fungi</taxon>
        <taxon>Dikarya</taxon>
        <taxon>Basidiomycota</taxon>
        <taxon>Agaricomycotina</taxon>
        <taxon>Agaricomycetes</taxon>
        <taxon>Agaricomycetidae</taxon>
        <taxon>Agaricales</taxon>
        <taxon>Pleurotineae</taxon>
        <taxon>Pleurotaceae</taxon>
        <taxon>Pleurotus</taxon>
    </lineage>
</organism>
<evidence type="ECO:0000256" key="4">
    <source>
        <dbReference type="ARBA" id="ARBA00022777"/>
    </source>
</evidence>
<reference evidence="9" key="1">
    <citation type="journal article" date="2014" name="Proc. Natl. Acad. Sci. U.S.A.">
        <title>Extensive sampling of basidiomycete genomes demonstrates inadequacy of the white-rot/brown-rot paradigm for wood decay fungi.</title>
        <authorList>
            <person name="Riley R."/>
            <person name="Salamov A.A."/>
            <person name="Brown D.W."/>
            <person name="Nagy L.G."/>
            <person name="Floudas D."/>
            <person name="Held B.W."/>
            <person name="Levasseur A."/>
            <person name="Lombard V."/>
            <person name="Morin E."/>
            <person name="Otillar R."/>
            <person name="Lindquist E.A."/>
            <person name="Sun H."/>
            <person name="LaButti K.M."/>
            <person name="Schmutz J."/>
            <person name="Jabbour D."/>
            <person name="Luo H."/>
            <person name="Baker S.E."/>
            <person name="Pisabarro A.G."/>
            <person name="Walton J.D."/>
            <person name="Blanchette R.A."/>
            <person name="Henrissat B."/>
            <person name="Martin F."/>
            <person name="Cullen D."/>
            <person name="Hibbett D.S."/>
            <person name="Grigoriev I.V."/>
        </authorList>
    </citation>
    <scope>NUCLEOTIDE SEQUENCE [LARGE SCALE GENOMIC DNA]</scope>
    <source>
        <strain evidence="9">PC15</strain>
    </source>
</reference>
<dbReference type="Pfam" id="PF00069">
    <property type="entry name" value="Pkinase"/>
    <property type="match status" value="1"/>
</dbReference>
<evidence type="ECO:0000259" key="7">
    <source>
        <dbReference type="PROSITE" id="PS50011"/>
    </source>
</evidence>
<dbReference type="VEuPathDB" id="FungiDB:PLEOSDRAFT_165844"/>
<dbReference type="InParanoid" id="A0A067NQP6"/>
<dbReference type="HOGENOM" id="CLU_691015_0_0_1"/>
<dbReference type="Gene3D" id="1.10.510.10">
    <property type="entry name" value="Transferase(Phosphotransferase) domain 1"/>
    <property type="match status" value="2"/>
</dbReference>
<evidence type="ECO:0000256" key="2">
    <source>
        <dbReference type="ARBA" id="ARBA00022679"/>
    </source>
</evidence>
<dbReference type="STRING" id="1137138.A0A067NQP6"/>
<dbReference type="OrthoDB" id="2900384at2759"/>
<dbReference type="GO" id="GO:0005524">
    <property type="term" value="F:ATP binding"/>
    <property type="evidence" value="ECO:0007669"/>
    <property type="project" value="UniProtKB-KW"/>
</dbReference>
<keyword evidence="1" id="KW-0723">Serine/threonine-protein kinase</keyword>
<evidence type="ECO:0000313" key="8">
    <source>
        <dbReference type="EMBL" id="KDQ30264.1"/>
    </source>
</evidence>
<keyword evidence="2" id="KW-0808">Transferase</keyword>
<dbReference type="InterPro" id="IPR000719">
    <property type="entry name" value="Prot_kinase_dom"/>
</dbReference>
<evidence type="ECO:0000256" key="5">
    <source>
        <dbReference type="ARBA" id="ARBA00022840"/>
    </source>
</evidence>
<dbReference type="GO" id="GO:0004674">
    <property type="term" value="F:protein serine/threonine kinase activity"/>
    <property type="evidence" value="ECO:0007669"/>
    <property type="project" value="UniProtKB-KW"/>
</dbReference>
<dbReference type="Proteomes" id="UP000027073">
    <property type="component" value="Unassembled WGS sequence"/>
</dbReference>
<dbReference type="PANTHER" id="PTHR24351">
    <property type="entry name" value="RIBOSOMAL PROTEIN S6 KINASE"/>
    <property type="match status" value="1"/>
</dbReference>
<gene>
    <name evidence="8" type="ORF">PLEOSDRAFT_165844</name>
</gene>
<evidence type="ECO:0000256" key="3">
    <source>
        <dbReference type="ARBA" id="ARBA00022741"/>
    </source>
</evidence>
<sequence>MPFNLKKIFSKKSRAQTLPLPPILRKSPVVGSSSRGSSPASSCSTLVGAPSIEHKHLTIVQSIHTEPSHDVWLVAHNHTKQHFTLSVYRTHLLTAEQRSRLRDERMMMLLLSGCDEFVKIVSHWEEVGEKYILTDYYPYTLADALREQPFNKGQARLYAAHIVSALIFLHHLQTIHNDVTLANVHLTPTGRPVLGGLGKTIISMRGSPNFVGDIRNLGVCMYQMATSRLPFDKRGNFIPFRRVDLVRPALQHLILCMISNRISDLQHVKDHRYFAGIDWTKIASPMYTGTYSAEPVGRKKADDPSVTVFPAGIAEIRCDWQVAYLKKQDTRSKLPEHSSTESLGSGKTSGGSSLGSPGKIPLWGVDEVICGYTPRYGQSPKYFESAAREEEVLGSAFED</sequence>
<feature type="region of interest" description="Disordered" evidence="6">
    <location>
        <begin position="26"/>
        <end position="45"/>
    </location>
</feature>